<dbReference type="Gene3D" id="2.130.10.10">
    <property type="entry name" value="YVTN repeat-like/Quinoprotein amine dehydrogenase"/>
    <property type="match status" value="1"/>
</dbReference>
<dbReference type="PROSITE" id="PS51257">
    <property type="entry name" value="PROKAR_LIPOPROTEIN"/>
    <property type="match status" value="1"/>
</dbReference>
<organism evidence="2 3">
    <name type="scientific">Hufsiella ginkgonis</name>
    <dbReference type="NCBI Taxonomy" id="2695274"/>
    <lineage>
        <taxon>Bacteria</taxon>
        <taxon>Pseudomonadati</taxon>
        <taxon>Bacteroidota</taxon>
        <taxon>Sphingobacteriia</taxon>
        <taxon>Sphingobacteriales</taxon>
        <taxon>Sphingobacteriaceae</taxon>
        <taxon>Hufsiella</taxon>
    </lineage>
</organism>
<name>A0A7K1XYS1_9SPHI</name>
<feature type="signal peptide" evidence="1">
    <location>
        <begin position="1"/>
        <end position="27"/>
    </location>
</feature>
<dbReference type="RefSeq" id="WP_160907124.1">
    <property type="nucleotide sequence ID" value="NZ_WVHS01000003.1"/>
</dbReference>
<protein>
    <recommendedName>
        <fullName evidence="4">Glycosyl hydrolase</fullName>
    </recommendedName>
</protein>
<evidence type="ECO:0000313" key="2">
    <source>
        <dbReference type="EMBL" id="MXV16103.1"/>
    </source>
</evidence>
<evidence type="ECO:0000313" key="3">
    <source>
        <dbReference type="Proteomes" id="UP000451233"/>
    </source>
</evidence>
<proteinExistence type="predicted"/>
<keyword evidence="1" id="KW-0732">Signal</keyword>
<dbReference type="EMBL" id="WVHS01000003">
    <property type="protein sequence ID" value="MXV16103.1"/>
    <property type="molecule type" value="Genomic_DNA"/>
</dbReference>
<dbReference type="SUPFAM" id="SSF110296">
    <property type="entry name" value="Oligoxyloglucan reducing end-specific cellobiohydrolase"/>
    <property type="match status" value="1"/>
</dbReference>
<gene>
    <name evidence="2" type="ORF">GS398_12380</name>
</gene>
<sequence length="91" mass="9659">MNNKRSVFFIACIASALLISCDNGAPASAVKIKTIVLSSKFPEPLQSVFFVDGEIGYVSGNKGGIYKTVDSAKNWTPLSSGVTLPIFGLFL</sequence>
<accession>A0A7K1XYS1</accession>
<dbReference type="Proteomes" id="UP000451233">
    <property type="component" value="Unassembled WGS sequence"/>
</dbReference>
<dbReference type="InterPro" id="IPR015943">
    <property type="entry name" value="WD40/YVTN_repeat-like_dom_sf"/>
</dbReference>
<dbReference type="AlphaFoldDB" id="A0A7K1XYS1"/>
<feature type="chain" id="PRO_5029653639" description="Glycosyl hydrolase" evidence="1">
    <location>
        <begin position="28"/>
        <end position="91"/>
    </location>
</feature>
<reference evidence="2 3" key="1">
    <citation type="submission" date="2019-11" db="EMBL/GenBank/DDBJ databases">
        <title>Pedobacter sp. HMF7056 Genome sequencing and assembly.</title>
        <authorList>
            <person name="Kang H."/>
            <person name="Kim H."/>
            <person name="Joh K."/>
        </authorList>
    </citation>
    <scope>NUCLEOTIDE SEQUENCE [LARGE SCALE GENOMIC DNA]</scope>
    <source>
        <strain evidence="2 3">HMF7056</strain>
    </source>
</reference>
<comment type="caution">
    <text evidence="2">The sequence shown here is derived from an EMBL/GenBank/DDBJ whole genome shotgun (WGS) entry which is preliminary data.</text>
</comment>
<keyword evidence="3" id="KW-1185">Reference proteome</keyword>
<evidence type="ECO:0008006" key="4">
    <source>
        <dbReference type="Google" id="ProtNLM"/>
    </source>
</evidence>
<evidence type="ECO:0000256" key="1">
    <source>
        <dbReference type="SAM" id="SignalP"/>
    </source>
</evidence>